<reference evidence="1 2" key="1">
    <citation type="submission" date="2018-12" db="EMBL/GenBank/DDBJ databases">
        <title>Genome of Verticillium dahliae isolate Getta Getta.</title>
        <authorList>
            <person name="Gardiner D.M."/>
        </authorList>
    </citation>
    <scope>NUCLEOTIDE SEQUENCE [LARGE SCALE GENOMIC DNA]</scope>
    <source>
        <strain evidence="1 2">Getta Getta</strain>
    </source>
</reference>
<sequence>MCVPVSIRCSSDIANHCTHSFSSLDTRNGPKLFNLVIVPWHRRPAARNLRRQPDRNCSIYLRSRNTCHHKKCMTQIAVLDPTRRDLSLFNATRCKRTPPSDSMPRRAIPRFSFVSNLT</sequence>
<evidence type="ECO:0000313" key="2">
    <source>
        <dbReference type="Proteomes" id="UP000288725"/>
    </source>
</evidence>
<proteinExistence type="predicted"/>
<gene>
    <name evidence="1" type="ORF">VDGE_30636</name>
</gene>
<evidence type="ECO:0000313" key="1">
    <source>
        <dbReference type="EMBL" id="RXG49103.1"/>
    </source>
</evidence>
<accession>A0A444S6S9</accession>
<protein>
    <submittedName>
        <fullName evidence="1">Uncharacterized protein</fullName>
    </submittedName>
</protein>
<dbReference type="EMBL" id="RSDZ01000019">
    <property type="protein sequence ID" value="RXG49103.1"/>
    <property type="molecule type" value="Genomic_DNA"/>
</dbReference>
<organism evidence="1 2">
    <name type="scientific">Verticillium dahliae</name>
    <name type="common">Verticillium wilt</name>
    <dbReference type="NCBI Taxonomy" id="27337"/>
    <lineage>
        <taxon>Eukaryota</taxon>
        <taxon>Fungi</taxon>
        <taxon>Dikarya</taxon>
        <taxon>Ascomycota</taxon>
        <taxon>Pezizomycotina</taxon>
        <taxon>Sordariomycetes</taxon>
        <taxon>Hypocreomycetidae</taxon>
        <taxon>Glomerellales</taxon>
        <taxon>Plectosphaerellaceae</taxon>
        <taxon>Verticillium</taxon>
    </lineage>
</organism>
<dbReference type="Proteomes" id="UP000288725">
    <property type="component" value="Chromosome 3"/>
</dbReference>
<comment type="caution">
    <text evidence="1">The sequence shown here is derived from an EMBL/GenBank/DDBJ whole genome shotgun (WGS) entry which is preliminary data.</text>
</comment>
<dbReference type="AlphaFoldDB" id="A0A444S6S9"/>
<name>A0A444S6S9_VERDA</name>